<dbReference type="Proteomes" id="UP000699462">
    <property type="component" value="Unassembled WGS sequence"/>
</dbReference>
<sequence>MCLDCFTLAQYFHFVKNSSTGAVGHYRIFGSINTAVIIPQLRAKLFIEKCMVTYFRLRDEIPQLIINHNTLLGRDSYNLHLDKRCIYQHSAEDRLFDNSYGTGFQGFLLPIPEGNRSSLLYNTSALITQTNIVVPLSTLIHILACDFVTVL</sequence>
<accession>A0A8T0DUL6</accession>
<proteinExistence type="predicted"/>
<name>A0A8T0DUL6_9TREM</name>
<dbReference type="AlphaFoldDB" id="A0A8T0DUL6"/>
<dbReference type="EMBL" id="JTDF01000868">
    <property type="protein sequence ID" value="KAF8570862.1"/>
    <property type="molecule type" value="Genomic_DNA"/>
</dbReference>
<keyword evidence="2" id="KW-1185">Reference proteome</keyword>
<organism evidence="1 2">
    <name type="scientific">Paragonimus westermani</name>
    <dbReference type="NCBI Taxonomy" id="34504"/>
    <lineage>
        <taxon>Eukaryota</taxon>
        <taxon>Metazoa</taxon>
        <taxon>Spiralia</taxon>
        <taxon>Lophotrochozoa</taxon>
        <taxon>Platyhelminthes</taxon>
        <taxon>Trematoda</taxon>
        <taxon>Digenea</taxon>
        <taxon>Plagiorchiida</taxon>
        <taxon>Troglotremata</taxon>
        <taxon>Troglotrematidae</taxon>
        <taxon>Paragonimus</taxon>
    </lineage>
</organism>
<gene>
    <name evidence="1" type="ORF">P879_00337</name>
</gene>
<evidence type="ECO:0000313" key="1">
    <source>
        <dbReference type="EMBL" id="KAF8570862.1"/>
    </source>
</evidence>
<reference evidence="1 2" key="1">
    <citation type="submission" date="2019-07" db="EMBL/GenBank/DDBJ databases">
        <title>Annotation for the trematode Paragonimus westermani.</title>
        <authorList>
            <person name="Choi Y.-J."/>
        </authorList>
    </citation>
    <scope>NUCLEOTIDE SEQUENCE [LARGE SCALE GENOMIC DNA]</scope>
    <source>
        <strain evidence="1">180907_Pwestermani</strain>
    </source>
</reference>
<protein>
    <submittedName>
        <fullName evidence="1">Uncharacterized protein</fullName>
    </submittedName>
</protein>
<comment type="caution">
    <text evidence="1">The sequence shown here is derived from an EMBL/GenBank/DDBJ whole genome shotgun (WGS) entry which is preliminary data.</text>
</comment>
<evidence type="ECO:0000313" key="2">
    <source>
        <dbReference type="Proteomes" id="UP000699462"/>
    </source>
</evidence>